<dbReference type="OrthoDB" id="3587182at2759"/>
<organism evidence="1 2">
    <name type="scientific">Trematosphaeria pertusa</name>
    <dbReference type="NCBI Taxonomy" id="390896"/>
    <lineage>
        <taxon>Eukaryota</taxon>
        <taxon>Fungi</taxon>
        <taxon>Dikarya</taxon>
        <taxon>Ascomycota</taxon>
        <taxon>Pezizomycotina</taxon>
        <taxon>Dothideomycetes</taxon>
        <taxon>Pleosporomycetidae</taxon>
        <taxon>Pleosporales</taxon>
        <taxon>Massarineae</taxon>
        <taxon>Trematosphaeriaceae</taxon>
        <taxon>Trematosphaeria</taxon>
    </lineage>
</organism>
<dbReference type="SUPFAM" id="SSF47616">
    <property type="entry name" value="GST C-terminal domain-like"/>
    <property type="match status" value="1"/>
</dbReference>
<dbReference type="Proteomes" id="UP000800094">
    <property type="component" value="Unassembled WGS sequence"/>
</dbReference>
<accession>A0A6A6IPB3</accession>
<dbReference type="RefSeq" id="XP_033686347.1">
    <property type="nucleotide sequence ID" value="XM_033821512.1"/>
</dbReference>
<evidence type="ECO:0008006" key="3">
    <source>
        <dbReference type="Google" id="ProtNLM"/>
    </source>
</evidence>
<keyword evidence="2" id="KW-1185">Reference proteome</keyword>
<dbReference type="EMBL" id="ML987193">
    <property type="protein sequence ID" value="KAF2251343.1"/>
    <property type="molecule type" value="Genomic_DNA"/>
</dbReference>
<dbReference type="Gene3D" id="1.20.1050.10">
    <property type="match status" value="1"/>
</dbReference>
<dbReference type="InterPro" id="IPR036282">
    <property type="entry name" value="Glutathione-S-Trfase_C_sf"/>
</dbReference>
<dbReference type="Gene3D" id="3.40.30.10">
    <property type="entry name" value="Glutaredoxin"/>
    <property type="match status" value="1"/>
</dbReference>
<evidence type="ECO:0000313" key="2">
    <source>
        <dbReference type="Proteomes" id="UP000800094"/>
    </source>
</evidence>
<gene>
    <name evidence="1" type="ORF">BU26DRAFT_281335</name>
</gene>
<dbReference type="GeneID" id="54574842"/>
<sequence length="261" mass="29027">MSPTTTTALPKTTLWLWPTGLFPRRIIYYLRAKHITLSALTAHNIHLIPIILSPTTASLVAKPGYEARPADTSLPCMRVEKDDDETLWVHESLSIVGWLEEVFDGADIYGSTISQRAKTRDILSLLNDALAWSMAEMIHSDPRTLAWSGLASASEQSPSAAAHAAKKFHFYLQRLENWVEGDVVGKGTSSLSGEGAGVTLADVVLMSQVCYIEEMYGMDWVAEHGVLRVWVERAKGEAWWVGREALERCEKEEDWEGVLGK</sequence>
<protein>
    <recommendedName>
        <fullName evidence="3">GST N-terminal domain-containing protein</fullName>
    </recommendedName>
</protein>
<name>A0A6A6IPB3_9PLEO</name>
<dbReference type="AlphaFoldDB" id="A0A6A6IPB3"/>
<reference evidence="1" key="1">
    <citation type="journal article" date="2020" name="Stud. Mycol.">
        <title>101 Dothideomycetes genomes: a test case for predicting lifestyles and emergence of pathogens.</title>
        <authorList>
            <person name="Haridas S."/>
            <person name="Albert R."/>
            <person name="Binder M."/>
            <person name="Bloem J."/>
            <person name="Labutti K."/>
            <person name="Salamov A."/>
            <person name="Andreopoulos B."/>
            <person name="Baker S."/>
            <person name="Barry K."/>
            <person name="Bills G."/>
            <person name="Bluhm B."/>
            <person name="Cannon C."/>
            <person name="Castanera R."/>
            <person name="Culley D."/>
            <person name="Daum C."/>
            <person name="Ezra D."/>
            <person name="Gonzalez J."/>
            <person name="Henrissat B."/>
            <person name="Kuo A."/>
            <person name="Liang C."/>
            <person name="Lipzen A."/>
            <person name="Lutzoni F."/>
            <person name="Magnuson J."/>
            <person name="Mondo S."/>
            <person name="Nolan M."/>
            <person name="Ohm R."/>
            <person name="Pangilinan J."/>
            <person name="Park H.-J."/>
            <person name="Ramirez L."/>
            <person name="Alfaro M."/>
            <person name="Sun H."/>
            <person name="Tritt A."/>
            <person name="Yoshinaga Y."/>
            <person name="Zwiers L.-H."/>
            <person name="Turgeon B."/>
            <person name="Goodwin S."/>
            <person name="Spatafora J."/>
            <person name="Crous P."/>
            <person name="Grigoriev I."/>
        </authorList>
    </citation>
    <scope>NUCLEOTIDE SEQUENCE</scope>
    <source>
        <strain evidence="1">CBS 122368</strain>
    </source>
</reference>
<evidence type="ECO:0000313" key="1">
    <source>
        <dbReference type="EMBL" id="KAF2251343.1"/>
    </source>
</evidence>
<proteinExistence type="predicted"/>